<dbReference type="NCBIfam" id="TIGR00614">
    <property type="entry name" value="recQ_fam"/>
    <property type="match status" value="1"/>
</dbReference>
<evidence type="ECO:0000256" key="13">
    <source>
        <dbReference type="ARBA" id="ARBA00023204"/>
    </source>
</evidence>
<dbReference type="Gene3D" id="1.10.10.10">
    <property type="entry name" value="Winged helix-like DNA-binding domain superfamily/Winged helix DNA-binding domain"/>
    <property type="match status" value="1"/>
</dbReference>
<dbReference type="EMBL" id="CP019344">
    <property type="protein sequence ID" value="ARN78172.1"/>
    <property type="molecule type" value="Genomic_DNA"/>
</dbReference>
<dbReference type="FunFam" id="3.40.50.300:FF:000156">
    <property type="entry name" value="ATP-dependent DNA helicase recQ"/>
    <property type="match status" value="1"/>
</dbReference>
<keyword evidence="10" id="KW-0067">ATP-binding</keyword>
<dbReference type="SUPFAM" id="SSF47819">
    <property type="entry name" value="HRDC-like"/>
    <property type="match status" value="1"/>
</dbReference>
<dbReference type="FunFam" id="3.40.50.300:FF:000296">
    <property type="entry name" value="ATP-dependent DNA helicase RecQ"/>
    <property type="match status" value="1"/>
</dbReference>
<dbReference type="AlphaFoldDB" id="A0A1W6MKT0"/>
<accession>A0A1W6MKT0</accession>
<dbReference type="InterPro" id="IPR014001">
    <property type="entry name" value="Helicase_ATP-bd"/>
</dbReference>
<evidence type="ECO:0000256" key="10">
    <source>
        <dbReference type="ARBA" id="ARBA00022840"/>
    </source>
</evidence>
<dbReference type="Pfam" id="PF09382">
    <property type="entry name" value="RQC"/>
    <property type="match status" value="1"/>
</dbReference>
<dbReference type="InterPro" id="IPR027417">
    <property type="entry name" value="P-loop_NTPase"/>
</dbReference>
<dbReference type="Gene3D" id="3.40.50.300">
    <property type="entry name" value="P-loop containing nucleotide triphosphate hydrolases"/>
    <property type="match status" value="2"/>
</dbReference>
<dbReference type="GO" id="GO:0003677">
    <property type="term" value="F:DNA binding"/>
    <property type="evidence" value="ECO:0007669"/>
    <property type="project" value="UniProtKB-KW"/>
</dbReference>
<evidence type="ECO:0000313" key="21">
    <source>
        <dbReference type="EMBL" id="ARN78172.1"/>
    </source>
</evidence>
<dbReference type="EC" id="5.6.2.4" evidence="16"/>
<dbReference type="SMART" id="SM00490">
    <property type="entry name" value="HELICc"/>
    <property type="match status" value="1"/>
</dbReference>
<dbReference type="STRING" id="331648.BST97_09290"/>
<dbReference type="InterPro" id="IPR011545">
    <property type="entry name" value="DEAD/DEAH_box_helicase_dom"/>
</dbReference>
<evidence type="ECO:0000256" key="15">
    <source>
        <dbReference type="ARBA" id="ARBA00034617"/>
    </source>
</evidence>
<dbReference type="SUPFAM" id="SSF52540">
    <property type="entry name" value="P-loop containing nucleoside triphosphate hydrolases"/>
    <property type="match status" value="1"/>
</dbReference>
<dbReference type="InterPro" id="IPR010997">
    <property type="entry name" value="HRDC-like_sf"/>
</dbReference>
<dbReference type="GO" id="GO:0009432">
    <property type="term" value="P:SOS response"/>
    <property type="evidence" value="ECO:0007669"/>
    <property type="project" value="UniProtKB-UniRule"/>
</dbReference>
<dbReference type="Pfam" id="PF16124">
    <property type="entry name" value="RecQ_Zn_bind"/>
    <property type="match status" value="1"/>
</dbReference>
<feature type="region of interest" description="Disordered" evidence="17">
    <location>
        <begin position="603"/>
        <end position="623"/>
    </location>
</feature>
<evidence type="ECO:0000256" key="1">
    <source>
        <dbReference type="ARBA" id="ARBA00001946"/>
    </source>
</evidence>
<evidence type="ECO:0000256" key="6">
    <source>
        <dbReference type="ARBA" id="ARBA00022763"/>
    </source>
</evidence>
<evidence type="ECO:0000259" key="19">
    <source>
        <dbReference type="PROSITE" id="PS51192"/>
    </source>
</evidence>
<evidence type="ECO:0000256" key="2">
    <source>
        <dbReference type="ARBA" id="ARBA00001947"/>
    </source>
</evidence>
<evidence type="ECO:0000259" key="18">
    <source>
        <dbReference type="PROSITE" id="PS50967"/>
    </source>
</evidence>
<evidence type="ECO:0000256" key="11">
    <source>
        <dbReference type="ARBA" id="ARBA00023125"/>
    </source>
</evidence>
<keyword evidence="5" id="KW-0547">Nucleotide-binding</keyword>
<dbReference type="Pfam" id="PF00271">
    <property type="entry name" value="Helicase_C"/>
    <property type="match status" value="1"/>
</dbReference>
<keyword evidence="11" id="KW-0238">DNA-binding</keyword>
<dbReference type="GO" id="GO:0046872">
    <property type="term" value="F:metal ion binding"/>
    <property type="evidence" value="ECO:0007669"/>
    <property type="project" value="UniProtKB-KW"/>
</dbReference>
<evidence type="ECO:0000256" key="5">
    <source>
        <dbReference type="ARBA" id="ARBA00022741"/>
    </source>
</evidence>
<dbReference type="PROSITE" id="PS51194">
    <property type="entry name" value="HELICASE_CTER"/>
    <property type="match status" value="1"/>
</dbReference>
<dbReference type="GO" id="GO:0030894">
    <property type="term" value="C:replisome"/>
    <property type="evidence" value="ECO:0007669"/>
    <property type="project" value="TreeGrafter"/>
</dbReference>
<dbReference type="GO" id="GO:0006260">
    <property type="term" value="P:DNA replication"/>
    <property type="evidence" value="ECO:0007669"/>
    <property type="project" value="InterPro"/>
</dbReference>
<keyword evidence="8 21" id="KW-0347">Helicase</keyword>
<keyword evidence="4" id="KW-0479">Metal-binding</keyword>
<dbReference type="OrthoDB" id="9763310at2"/>
<dbReference type="NCBIfam" id="TIGR01389">
    <property type="entry name" value="recQ"/>
    <property type="match status" value="1"/>
</dbReference>
<dbReference type="GO" id="GO:0009378">
    <property type="term" value="F:four-way junction helicase activity"/>
    <property type="evidence" value="ECO:0007669"/>
    <property type="project" value="TreeGrafter"/>
</dbReference>
<dbReference type="InterPro" id="IPR002121">
    <property type="entry name" value="HRDC_dom"/>
</dbReference>
<keyword evidence="12" id="KW-0233">DNA recombination</keyword>
<evidence type="ECO:0000256" key="7">
    <source>
        <dbReference type="ARBA" id="ARBA00022801"/>
    </source>
</evidence>
<evidence type="ECO:0000256" key="14">
    <source>
        <dbReference type="ARBA" id="ARBA00023235"/>
    </source>
</evidence>
<dbReference type="Pfam" id="PF14493">
    <property type="entry name" value="HTH_40"/>
    <property type="match status" value="1"/>
</dbReference>
<organism evidence="21 22">
    <name type="scientific">Nonlabens spongiae</name>
    <dbReference type="NCBI Taxonomy" id="331648"/>
    <lineage>
        <taxon>Bacteria</taxon>
        <taxon>Pseudomonadati</taxon>
        <taxon>Bacteroidota</taxon>
        <taxon>Flavobacteriia</taxon>
        <taxon>Flavobacteriales</taxon>
        <taxon>Flavobacteriaceae</taxon>
        <taxon>Nonlabens</taxon>
    </lineage>
</organism>
<dbReference type="GO" id="GO:0043138">
    <property type="term" value="F:3'-5' DNA helicase activity"/>
    <property type="evidence" value="ECO:0007669"/>
    <property type="project" value="UniProtKB-EC"/>
</dbReference>
<dbReference type="Gene3D" id="1.10.150.80">
    <property type="entry name" value="HRDC domain"/>
    <property type="match status" value="1"/>
</dbReference>
<proteinExistence type="inferred from homology"/>
<dbReference type="Pfam" id="PF00270">
    <property type="entry name" value="DEAD"/>
    <property type="match status" value="1"/>
</dbReference>
<reference evidence="21 22" key="1">
    <citation type="submission" date="2016-11" db="EMBL/GenBank/DDBJ databases">
        <title>Trade-off between light-utilization and light-protection in marine flavobacteria.</title>
        <authorList>
            <person name="Kumagai Y."/>
        </authorList>
    </citation>
    <scope>NUCLEOTIDE SEQUENCE [LARGE SCALE GENOMIC DNA]</scope>
    <source>
        <strain evidence="21 22">JCM 13191</strain>
    </source>
</reference>
<dbReference type="SMART" id="SM00341">
    <property type="entry name" value="HRDC"/>
    <property type="match status" value="1"/>
</dbReference>
<evidence type="ECO:0000256" key="3">
    <source>
        <dbReference type="ARBA" id="ARBA00005446"/>
    </source>
</evidence>
<keyword evidence="6" id="KW-0227">DNA damage</keyword>
<keyword evidence="13" id="KW-0234">DNA repair</keyword>
<comment type="cofactor">
    <cofactor evidence="1">
        <name>Mg(2+)</name>
        <dbReference type="ChEBI" id="CHEBI:18420"/>
    </cofactor>
</comment>
<dbReference type="InterPro" id="IPR029491">
    <property type="entry name" value="Helicase_HTH"/>
</dbReference>
<evidence type="ECO:0000256" key="8">
    <source>
        <dbReference type="ARBA" id="ARBA00022806"/>
    </source>
</evidence>
<dbReference type="SMART" id="SM00487">
    <property type="entry name" value="DEXDc"/>
    <property type="match status" value="1"/>
</dbReference>
<dbReference type="PROSITE" id="PS51192">
    <property type="entry name" value="HELICASE_ATP_BIND_1"/>
    <property type="match status" value="1"/>
</dbReference>
<keyword evidence="7" id="KW-0378">Hydrolase</keyword>
<dbReference type="Gene3D" id="1.10.10.1390">
    <property type="entry name" value="ATP-dependent DNA helicase RecQ"/>
    <property type="match status" value="1"/>
</dbReference>
<evidence type="ECO:0000256" key="12">
    <source>
        <dbReference type="ARBA" id="ARBA00023172"/>
    </source>
</evidence>
<dbReference type="GO" id="GO:0005737">
    <property type="term" value="C:cytoplasm"/>
    <property type="evidence" value="ECO:0007669"/>
    <property type="project" value="TreeGrafter"/>
</dbReference>
<dbReference type="CDD" id="cd17920">
    <property type="entry name" value="DEXHc_RecQ"/>
    <property type="match status" value="1"/>
</dbReference>
<dbReference type="InterPro" id="IPR032284">
    <property type="entry name" value="RecQ_Zn-bd"/>
</dbReference>
<protein>
    <recommendedName>
        <fullName evidence="16">DNA helicase RecQ</fullName>
        <ecNumber evidence="16">5.6.2.4</ecNumber>
    </recommendedName>
</protein>
<feature type="domain" description="HRDC" evidence="18">
    <location>
        <begin position="517"/>
        <end position="597"/>
    </location>
</feature>
<dbReference type="GO" id="GO:0043590">
    <property type="term" value="C:bacterial nucleoid"/>
    <property type="evidence" value="ECO:0007669"/>
    <property type="project" value="TreeGrafter"/>
</dbReference>
<keyword evidence="14" id="KW-0413">Isomerase</keyword>
<name>A0A1W6MKT0_9FLAO</name>
<dbReference type="PANTHER" id="PTHR13710">
    <property type="entry name" value="DNA HELICASE RECQ FAMILY MEMBER"/>
    <property type="match status" value="1"/>
</dbReference>
<evidence type="ECO:0000313" key="22">
    <source>
        <dbReference type="Proteomes" id="UP000193431"/>
    </source>
</evidence>
<sequence length="726" mass="82474">MQKKEILKKYFGYDSFRPLQEEIINDVMEGRDLMVVMPTGGGKSMCFQLPSLLLNGLTLVISPLIALMKDQVDALKQNGIPAGYFNSSQDSADQQNILQELEQGTIKLLYVAPESISLLNNYINEENVSLIAVDEAHCISTWGHDFRPAYTQLSYLKSNFPKTGIIALTATADRATRADIKNQLSIPQAREYVASFDRPNIRLDVRPGNQRMTQIRNFLNHFSKESGIVYCLSRSTCESLAEKLKNYGYAAAAYHAGMDHRFRESVQEKFITDEIKIVCATIAFGMGIDKSNVRFVIHYNMPKNIEGYYQEIGRAGRDGLESRALLFHSYADVIQLRKFAENSGNSEVQLAKLDRMKQFAEALTCRRRMLLNYFNEYLEKDCGNCDVCLNKPDFFDATLIAQKALSAVYRMQEQASLNLLIDVLRGASNATVMESGFMDIKTYGAGKDISWSNWQQYIIQLINQGLLEIAFHDQNKLKLTPQSEQVLFKQQKVMLAVVPTAKDFKNKKSTTAQALPDPVKQELFEVLRKLRSQIASDKNLAPYLIFSDATLQDMASRIPLTDNEFADINGVGSSKHDQYGSVFLDVTRNFREKRLGPFAYRTAKVSKPSSKKKKRRKNPSGLSDTVMETVEKFWKGSTVKEIAESRSLTESTILSHLGKRYRKFRDVKVQSFIEEIDLEKLDQLWKIHKETNSIKPIYEAFDGKVDYGRLRLAIDVLEGDHIFTSP</sequence>
<comment type="similarity">
    <text evidence="3">Belongs to the helicase family. RecQ subfamily.</text>
</comment>
<dbReference type="InterPro" id="IPR036388">
    <property type="entry name" value="WH-like_DNA-bd_sf"/>
</dbReference>
<dbReference type="SUPFAM" id="SSF46785">
    <property type="entry name" value="Winged helix' DNA-binding domain"/>
    <property type="match status" value="1"/>
</dbReference>
<dbReference type="InterPro" id="IPR018982">
    <property type="entry name" value="RQC_domain"/>
</dbReference>
<dbReference type="InterPro" id="IPR006293">
    <property type="entry name" value="DNA_helicase_ATP-dep_RecQ_bac"/>
</dbReference>
<evidence type="ECO:0000259" key="20">
    <source>
        <dbReference type="PROSITE" id="PS51194"/>
    </source>
</evidence>
<evidence type="ECO:0000256" key="9">
    <source>
        <dbReference type="ARBA" id="ARBA00022833"/>
    </source>
</evidence>
<keyword evidence="22" id="KW-1185">Reference proteome</keyword>
<dbReference type="GO" id="GO:0005524">
    <property type="term" value="F:ATP binding"/>
    <property type="evidence" value="ECO:0007669"/>
    <property type="project" value="UniProtKB-KW"/>
</dbReference>
<gene>
    <name evidence="21" type="ORF">BST97_09290</name>
</gene>
<dbReference type="GO" id="GO:0006281">
    <property type="term" value="P:DNA repair"/>
    <property type="evidence" value="ECO:0007669"/>
    <property type="project" value="UniProtKB-KW"/>
</dbReference>
<feature type="compositionally biased region" description="Basic residues" evidence="17">
    <location>
        <begin position="609"/>
        <end position="618"/>
    </location>
</feature>
<dbReference type="RefSeq" id="WP_085766971.1">
    <property type="nucleotide sequence ID" value="NZ_CP019344.1"/>
</dbReference>
<feature type="domain" description="Helicase C-terminal" evidence="20">
    <location>
        <begin position="214"/>
        <end position="364"/>
    </location>
</feature>
<dbReference type="PROSITE" id="PS50967">
    <property type="entry name" value="HRDC"/>
    <property type="match status" value="1"/>
</dbReference>
<dbReference type="Pfam" id="PF00570">
    <property type="entry name" value="HRDC"/>
    <property type="match status" value="1"/>
</dbReference>
<dbReference type="GO" id="GO:0006310">
    <property type="term" value="P:DNA recombination"/>
    <property type="evidence" value="ECO:0007669"/>
    <property type="project" value="UniProtKB-UniRule"/>
</dbReference>
<dbReference type="SMART" id="SM00956">
    <property type="entry name" value="RQC"/>
    <property type="match status" value="1"/>
</dbReference>
<dbReference type="InterPro" id="IPR004589">
    <property type="entry name" value="DNA_helicase_ATP-dep_RecQ"/>
</dbReference>
<comment type="cofactor">
    <cofactor evidence="2">
        <name>Zn(2+)</name>
        <dbReference type="ChEBI" id="CHEBI:29105"/>
    </cofactor>
</comment>
<evidence type="ECO:0000256" key="17">
    <source>
        <dbReference type="SAM" id="MobiDB-lite"/>
    </source>
</evidence>
<dbReference type="InterPro" id="IPR001650">
    <property type="entry name" value="Helicase_C-like"/>
</dbReference>
<dbReference type="PANTHER" id="PTHR13710:SF105">
    <property type="entry name" value="ATP-DEPENDENT DNA HELICASE Q1"/>
    <property type="match status" value="1"/>
</dbReference>
<comment type="catalytic activity">
    <reaction evidence="15">
        <text>Couples ATP hydrolysis with the unwinding of duplex DNA by translocating in the 3'-5' direction.</text>
        <dbReference type="EC" id="5.6.2.4"/>
    </reaction>
</comment>
<dbReference type="GO" id="GO:0016787">
    <property type="term" value="F:hydrolase activity"/>
    <property type="evidence" value="ECO:0007669"/>
    <property type="project" value="UniProtKB-KW"/>
</dbReference>
<dbReference type="InterPro" id="IPR044876">
    <property type="entry name" value="HRDC_dom_sf"/>
</dbReference>
<feature type="domain" description="Helicase ATP-binding" evidence="19">
    <location>
        <begin position="24"/>
        <end position="190"/>
    </location>
</feature>
<keyword evidence="9" id="KW-0862">Zinc</keyword>
<dbReference type="InterPro" id="IPR036390">
    <property type="entry name" value="WH_DNA-bd_sf"/>
</dbReference>
<evidence type="ECO:0000256" key="16">
    <source>
        <dbReference type="NCBIfam" id="TIGR01389"/>
    </source>
</evidence>
<evidence type="ECO:0000256" key="4">
    <source>
        <dbReference type="ARBA" id="ARBA00022723"/>
    </source>
</evidence>
<dbReference type="Proteomes" id="UP000193431">
    <property type="component" value="Chromosome"/>
</dbReference>